<protein>
    <submittedName>
        <fullName evidence="4">DUF4340 domain-containing protein</fullName>
    </submittedName>
</protein>
<organism evidence="4 5">
    <name type="scientific">Candidatus Egerieimonas intestinavium</name>
    <dbReference type="NCBI Taxonomy" id="2840777"/>
    <lineage>
        <taxon>Bacteria</taxon>
        <taxon>Bacillati</taxon>
        <taxon>Bacillota</taxon>
        <taxon>Clostridia</taxon>
        <taxon>Lachnospirales</taxon>
        <taxon>Lachnospiraceae</taxon>
        <taxon>Lachnospiraceae incertae sedis</taxon>
        <taxon>Candidatus Egerieimonas</taxon>
    </lineage>
</organism>
<proteinExistence type="predicted"/>
<keyword evidence="2" id="KW-1133">Transmembrane helix</keyword>
<evidence type="ECO:0000256" key="1">
    <source>
        <dbReference type="SAM" id="MobiDB-lite"/>
    </source>
</evidence>
<feature type="domain" description="DUF4340" evidence="3">
    <location>
        <begin position="73"/>
        <end position="265"/>
    </location>
</feature>
<dbReference type="Proteomes" id="UP000886841">
    <property type="component" value="Unassembled WGS sequence"/>
</dbReference>
<gene>
    <name evidence="4" type="ORF">IAB98_04965</name>
</gene>
<name>A0A9D1EJG2_9FIRM</name>
<evidence type="ECO:0000259" key="3">
    <source>
        <dbReference type="Pfam" id="PF14238"/>
    </source>
</evidence>
<feature type="region of interest" description="Disordered" evidence="1">
    <location>
        <begin position="206"/>
        <end position="233"/>
    </location>
</feature>
<reference evidence="4" key="2">
    <citation type="journal article" date="2021" name="PeerJ">
        <title>Extensive microbial diversity within the chicken gut microbiome revealed by metagenomics and culture.</title>
        <authorList>
            <person name="Gilroy R."/>
            <person name="Ravi A."/>
            <person name="Getino M."/>
            <person name="Pursley I."/>
            <person name="Horton D.L."/>
            <person name="Alikhan N.F."/>
            <person name="Baker D."/>
            <person name="Gharbi K."/>
            <person name="Hall N."/>
            <person name="Watson M."/>
            <person name="Adriaenssens E.M."/>
            <person name="Foster-Nyarko E."/>
            <person name="Jarju S."/>
            <person name="Secka A."/>
            <person name="Antonio M."/>
            <person name="Oren A."/>
            <person name="Chaudhuri R.R."/>
            <person name="La Ragione R."/>
            <person name="Hildebrand F."/>
            <person name="Pallen M.J."/>
        </authorList>
    </citation>
    <scope>NUCLEOTIDE SEQUENCE</scope>
    <source>
        <strain evidence="4">ChiSxjej1B13-7041</strain>
    </source>
</reference>
<evidence type="ECO:0000256" key="2">
    <source>
        <dbReference type="SAM" id="Phobius"/>
    </source>
</evidence>
<comment type="caution">
    <text evidence="4">The sequence shown here is derived from an EMBL/GenBank/DDBJ whole genome shotgun (WGS) entry which is preliminary data.</text>
</comment>
<keyword evidence="2" id="KW-0812">Transmembrane</keyword>
<evidence type="ECO:0000313" key="4">
    <source>
        <dbReference type="EMBL" id="HIR92752.1"/>
    </source>
</evidence>
<dbReference type="EMBL" id="DVHU01000045">
    <property type="protein sequence ID" value="HIR92752.1"/>
    <property type="molecule type" value="Genomic_DNA"/>
</dbReference>
<accession>A0A9D1EJG2</accession>
<dbReference type="AlphaFoldDB" id="A0A9D1EJG2"/>
<reference evidence="4" key="1">
    <citation type="submission" date="2020-10" db="EMBL/GenBank/DDBJ databases">
        <authorList>
            <person name="Gilroy R."/>
        </authorList>
    </citation>
    <scope>NUCLEOTIDE SEQUENCE</scope>
    <source>
        <strain evidence="4">ChiSxjej1B13-7041</strain>
    </source>
</reference>
<sequence>MKGRKGIWILAAFLIFLAGAYLILKGRNAKLEEERQKAQEEARVPVTEGLTLQKISYTDGEESMSYVKEEGGWMYEPEPEIALDQDVMETMADVFSNLTAERELKDGDELADYGLEEPAYTLNLTDEDGNETAIYVGNSLDDGRYVTMGDKSRIFTMDNELTGQLYFSLDNVAQQETFSISAGSANLQQVTISGPEGEKVYVNDQEEEVGDDSLQEDAEDQEEGESSTEASPIDTVIGGLGAIAFNSCADYHATEEELPAYGLDEASRITVTVTYTQDEETQTAVFYVGAQTEDGQDRYLQLEGSSMVHLATAAAVENVINP</sequence>
<dbReference type="InterPro" id="IPR025641">
    <property type="entry name" value="DUF4340"/>
</dbReference>
<keyword evidence="2" id="KW-0472">Membrane</keyword>
<feature type="compositionally biased region" description="Acidic residues" evidence="1">
    <location>
        <begin position="206"/>
        <end position="226"/>
    </location>
</feature>
<evidence type="ECO:0000313" key="5">
    <source>
        <dbReference type="Proteomes" id="UP000886841"/>
    </source>
</evidence>
<feature type="transmembrane region" description="Helical" evidence="2">
    <location>
        <begin position="6"/>
        <end position="24"/>
    </location>
</feature>
<dbReference type="Pfam" id="PF14238">
    <property type="entry name" value="DUF4340"/>
    <property type="match status" value="1"/>
</dbReference>